<keyword evidence="4" id="KW-0410">Iron transport</keyword>
<name>K6ZE30_9ALTE</name>
<dbReference type="Proteomes" id="UP000006251">
    <property type="component" value="Unassembled WGS sequence"/>
</dbReference>
<gene>
    <name evidence="15" type="ORF">GPAL_0323</name>
</gene>
<keyword evidence="10 11" id="KW-0998">Cell outer membrane</keyword>
<dbReference type="RefSeq" id="WP_006008538.1">
    <property type="nucleotide sequence ID" value="NZ_AUAV01000022.1"/>
</dbReference>
<keyword evidence="8 12" id="KW-0798">TonB box</keyword>
<evidence type="ECO:0000256" key="1">
    <source>
        <dbReference type="ARBA" id="ARBA00004571"/>
    </source>
</evidence>
<keyword evidence="16" id="KW-1185">Reference proteome</keyword>
<reference evidence="16" key="1">
    <citation type="journal article" date="2014" name="Environ. Microbiol.">
        <title>Comparative genomics of the marine bacterial genus Glaciecola reveals the high degree of genomic diversity and genomic characteristic for cold adaptation.</title>
        <authorList>
            <person name="Qin Q.L."/>
            <person name="Xie B.B."/>
            <person name="Yu Y."/>
            <person name="Shu Y.L."/>
            <person name="Rong J.C."/>
            <person name="Zhang Y.J."/>
            <person name="Zhao D.L."/>
            <person name="Chen X.L."/>
            <person name="Zhang X.Y."/>
            <person name="Chen B."/>
            <person name="Zhou B.C."/>
            <person name="Zhang Y.Z."/>
        </authorList>
    </citation>
    <scope>NUCLEOTIDE SEQUENCE [LARGE SCALE GENOMIC DNA]</scope>
    <source>
        <strain evidence="16">ACAM 615</strain>
    </source>
</reference>
<evidence type="ECO:0000313" key="16">
    <source>
        <dbReference type="Proteomes" id="UP000006251"/>
    </source>
</evidence>
<evidence type="ECO:0000259" key="13">
    <source>
        <dbReference type="Pfam" id="PF00593"/>
    </source>
</evidence>
<comment type="subcellular location">
    <subcellularLocation>
        <location evidence="1 11">Cell outer membrane</location>
        <topology evidence="1 11">Multi-pass membrane protein</topology>
    </subcellularLocation>
</comment>
<evidence type="ECO:0000313" key="15">
    <source>
        <dbReference type="EMBL" id="GAC27203.1"/>
    </source>
</evidence>
<feature type="domain" description="TonB-dependent receptor plug" evidence="14">
    <location>
        <begin position="49"/>
        <end position="155"/>
    </location>
</feature>
<protein>
    <submittedName>
        <fullName evidence="15">TonB-dependent receptor</fullName>
    </submittedName>
</protein>
<dbReference type="AlphaFoldDB" id="K6ZE30"/>
<evidence type="ECO:0000256" key="4">
    <source>
        <dbReference type="ARBA" id="ARBA00022496"/>
    </source>
</evidence>
<evidence type="ECO:0000256" key="7">
    <source>
        <dbReference type="ARBA" id="ARBA00023065"/>
    </source>
</evidence>
<evidence type="ECO:0000256" key="10">
    <source>
        <dbReference type="ARBA" id="ARBA00023237"/>
    </source>
</evidence>
<keyword evidence="5 11" id="KW-0812">Transmembrane</keyword>
<dbReference type="GO" id="GO:0006826">
    <property type="term" value="P:iron ion transport"/>
    <property type="evidence" value="ECO:0007669"/>
    <property type="project" value="UniProtKB-KW"/>
</dbReference>
<dbReference type="SUPFAM" id="SSF56935">
    <property type="entry name" value="Porins"/>
    <property type="match status" value="1"/>
</dbReference>
<proteinExistence type="inferred from homology"/>
<evidence type="ECO:0000256" key="2">
    <source>
        <dbReference type="ARBA" id="ARBA00022448"/>
    </source>
</evidence>
<dbReference type="STRING" id="1121922.GCA_000428905_03464"/>
<evidence type="ECO:0000256" key="6">
    <source>
        <dbReference type="ARBA" id="ARBA00023004"/>
    </source>
</evidence>
<dbReference type="InterPro" id="IPR000531">
    <property type="entry name" value="Beta-barrel_TonB"/>
</dbReference>
<evidence type="ECO:0000256" key="5">
    <source>
        <dbReference type="ARBA" id="ARBA00022692"/>
    </source>
</evidence>
<evidence type="ECO:0000256" key="11">
    <source>
        <dbReference type="PROSITE-ProRule" id="PRU01360"/>
    </source>
</evidence>
<keyword evidence="9 11" id="KW-0472">Membrane</keyword>
<sequence length="746" mass="81770">MKIQNKFVAGVAMGAVILPYQVWAQDSSEEELKDVEVIIVQATRRSAALEDIAGSLNVISGTEIGAGGIQSSSDLALEIPNFSVGEQFGVNRAFIRGIGFNSIDLGADGAVAFLQNGAVITRPAAQLAGFYDLSQVEVLRGPQGTLYGRGATAGVVNMVTTRPSAELEGYSRFTYGNYDALSFEGAVGGPINDKLMFRFAGEYESRDGYGVNRATGNPVDDRDAYAVRGSLLYDVSDNLEVLVVADFFREDDFNYAFHDFGPSIVPAELMPGPVFGGSTIFDLTDDPETRDINSDQDAVNDRKGLGLQSIITWRPGDLTVESTTSYRQFERFNRNDLDVTDVDAFGQNNYTEDSEAFTQDITLNYVQDGWSLLGGASYLYEELDGEVLVVLNNLGPIIFGAPPGVIPDGIFRQNGTVTTNALGLFIEGTLEISSEFRVTAGARYNYEKREGKGDFTFSAFDTFVNTDKTESWNAITPKVMLEYDVSDDVMLYAGITRGFKSGVINIGSVNPIIEPEFIWSYETGFNLHDKASGFTLNGAAFYYDYSDLQVGFVNAASLVETINAASAKIWGIELDASYDVTDQFSIRAFATYLNTEFTDFCNGYYANGQAARRQFPICPSNPAISDLSGNQLPNAPEYTVAIFADYYVDLGDSGQMDFSIDANYQDDVYFTEFNNLDAFQEGFINLNANLTFSPKSDDWSISVWARNLTDEYIVANNITAAPLYSFARVGSLRPPRTFGITYNMTF</sequence>
<comment type="similarity">
    <text evidence="11 12">Belongs to the TonB-dependent receptor family.</text>
</comment>
<evidence type="ECO:0000256" key="8">
    <source>
        <dbReference type="ARBA" id="ARBA00023077"/>
    </source>
</evidence>
<dbReference type="InterPro" id="IPR039426">
    <property type="entry name" value="TonB-dep_rcpt-like"/>
</dbReference>
<keyword evidence="2 11" id="KW-0813">Transport</keyword>
<organism evidence="15 16">
    <name type="scientific">Brumicola pallidula DSM 14239 = ACAM 615</name>
    <dbReference type="NCBI Taxonomy" id="1121922"/>
    <lineage>
        <taxon>Bacteria</taxon>
        <taxon>Pseudomonadati</taxon>
        <taxon>Pseudomonadota</taxon>
        <taxon>Gammaproteobacteria</taxon>
        <taxon>Alteromonadales</taxon>
        <taxon>Alteromonadaceae</taxon>
        <taxon>Brumicola</taxon>
    </lineage>
</organism>
<dbReference type="GO" id="GO:0009279">
    <property type="term" value="C:cell outer membrane"/>
    <property type="evidence" value="ECO:0007669"/>
    <property type="project" value="UniProtKB-SubCell"/>
</dbReference>
<evidence type="ECO:0000256" key="9">
    <source>
        <dbReference type="ARBA" id="ARBA00023136"/>
    </source>
</evidence>
<dbReference type="InterPro" id="IPR036942">
    <property type="entry name" value="Beta-barrel_TonB_sf"/>
</dbReference>
<dbReference type="EMBL" id="BAEQ01000007">
    <property type="protein sequence ID" value="GAC27203.1"/>
    <property type="molecule type" value="Genomic_DNA"/>
</dbReference>
<dbReference type="PANTHER" id="PTHR32552">
    <property type="entry name" value="FERRICHROME IRON RECEPTOR-RELATED"/>
    <property type="match status" value="1"/>
</dbReference>
<dbReference type="PROSITE" id="PS52016">
    <property type="entry name" value="TONB_DEPENDENT_REC_3"/>
    <property type="match status" value="1"/>
</dbReference>
<dbReference type="InterPro" id="IPR012910">
    <property type="entry name" value="Plug_dom"/>
</dbReference>
<comment type="caution">
    <text evidence="15">The sequence shown here is derived from an EMBL/GenBank/DDBJ whole genome shotgun (WGS) entry which is preliminary data.</text>
</comment>
<keyword evidence="7" id="KW-0406">Ion transport</keyword>
<dbReference type="OrthoDB" id="7051185at2"/>
<dbReference type="Pfam" id="PF00593">
    <property type="entry name" value="TonB_dep_Rec_b-barrel"/>
    <property type="match status" value="1"/>
</dbReference>
<evidence type="ECO:0000256" key="12">
    <source>
        <dbReference type="RuleBase" id="RU003357"/>
    </source>
</evidence>
<dbReference type="Pfam" id="PF07715">
    <property type="entry name" value="Plug"/>
    <property type="match status" value="1"/>
</dbReference>
<keyword evidence="6" id="KW-0408">Iron</keyword>
<dbReference type="PANTHER" id="PTHR32552:SF81">
    <property type="entry name" value="TONB-DEPENDENT OUTER MEMBRANE RECEPTOR"/>
    <property type="match status" value="1"/>
</dbReference>
<evidence type="ECO:0000259" key="14">
    <source>
        <dbReference type="Pfam" id="PF07715"/>
    </source>
</evidence>
<evidence type="ECO:0000256" key="3">
    <source>
        <dbReference type="ARBA" id="ARBA00022452"/>
    </source>
</evidence>
<dbReference type="Gene3D" id="2.40.170.20">
    <property type="entry name" value="TonB-dependent receptor, beta-barrel domain"/>
    <property type="match status" value="1"/>
</dbReference>
<keyword evidence="15" id="KW-0675">Receptor</keyword>
<feature type="domain" description="TonB-dependent receptor-like beta-barrel" evidence="13">
    <location>
        <begin position="282"/>
        <end position="708"/>
    </location>
</feature>
<keyword evidence="3 11" id="KW-1134">Transmembrane beta strand</keyword>
<accession>K6ZE30</accession>